<feature type="domain" description="Calcineurin-like phosphoesterase" evidence="6">
    <location>
        <begin position="1"/>
        <end position="94"/>
    </location>
</feature>
<dbReference type="EMBL" id="CP045851">
    <property type="protein sequence ID" value="QGG97026.1"/>
    <property type="molecule type" value="Genomic_DNA"/>
</dbReference>
<dbReference type="RefSeq" id="WP_153761126.1">
    <property type="nucleotide sequence ID" value="NZ_CP045851.1"/>
</dbReference>
<keyword evidence="4" id="KW-0378">Hydrolase</keyword>
<dbReference type="Gene3D" id="3.60.21.10">
    <property type="match status" value="1"/>
</dbReference>
<dbReference type="AlphaFoldDB" id="A0A5Q2RRD4"/>
<dbReference type="KEGG" id="atq:GH723_07710"/>
<dbReference type="InterPro" id="IPR004843">
    <property type="entry name" value="Calcineurin-like_PHP"/>
</dbReference>
<proteinExistence type="inferred from homology"/>
<dbReference type="CDD" id="cd00840">
    <property type="entry name" value="MPP_Mre11_N"/>
    <property type="match status" value="1"/>
</dbReference>
<protein>
    <recommendedName>
        <fullName evidence="2">Nuclease SbcCD subunit D</fullName>
    </recommendedName>
</protein>
<dbReference type="Pfam" id="PF00149">
    <property type="entry name" value="Metallophos"/>
    <property type="match status" value="1"/>
</dbReference>
<sequence length="372" mass="39681">MRFVHSADWQLGMTRHFLDEEAQAQFDQARIDAIARMGEVARAQGAEFVVVSGDVFETNHVARRVVVRALEAMAAAEVPFFLLPGNHDPLDASSVMRSATFRAHRPANVHVLDGGVVQVRPGVEVVAAPWTTKRPLGDLCRAACQGLAPDGAVRVLVGHGAVDVLSPDAADPALVRLADLEAALDAGVIHYVALGDRHSTTSVGRSGRVWYAGAPEPTAYDEVDPGNVLVVELDAGHVAVEPVQVGTWRFLRHAASLDGPDDVDVLARWLGALPGKERTIVKLSFVGTLSLAAASRLDEVLDHHRDLFAALETWERRTDLAVLPDAADLDDLGLAGYAAQALADLQQVAATDADPTAARDALGLLYRLARPA</sequence>
<gene>
    <name evidence="7" type="ORF">GH723_07710</name>
</gene>
<dbReference type="InterPro" id="IPR041796">
    <property type="entry name" value="Mre11_N"/>
</dbReference>
<evidence type="ECO:0000256" key="1">
    <source>
        <dbReference type="ARBA" id="ARBA00010555"/>
    </source>
</evidence>
<dbReference type="PANTHER" id="PTHR30337:SF0">
    <property type="entry name" value="NUCLEASE SBCCD SUBUNIT D"/>
    <property type="match status" value="1"/>
</dbReference>
<dbReference type="Proteomes" id="UP000334019">
    <property type="component" value="Chromosome"/>
</dbReference>
<dbReference type="SUPFAM" id="SSF56300">
    <property type="entry name" value="Metallo-dependent phosphatases"/>
    <property type="match status" value="1"/>
</dbReference>
<dbReference type="GO" id="GO:0004527">
    <property type="term" value="F:exonuclease activity"/>
    <property type="evidence" value="ECO:0007669"/>
    <property type="project" value="UniProtKB-KW"/>
</dbReference>
<dbReference type="InterPro" id="IPR050535">
    <property type="entry name" value="DNA_Repair-Maintenance_Comp"/>
</dbReference>
<keyword evidence="5 7" id="KW-0269">Exonuclease</keyword>
<organism evidence="7 8">
    <name type="scientific">Actinomarinicola tropica</name>
    <dbReference type="NCBI Taxonomy" id="2789776"/>
    <lineage>
        <taxon>Bacteria</taxon>
        <taxon>Bacillati</taxon>
        <taxon>Actinomycetota</taxon>
        <taxon>Acidimicrobiia</taxon>
        <taxon>Acidimicrobiales</taxon>
        <taxon>Iamiaceae</taxon>
        <taxon>Actinomarinicola</taxon>
    </lineage>
</organism>
<evidence type="ECO:0000313" key="8">
    <source>
        <dbReference type="Proteomes" id="UP000334019"/>
    </source>
</evidence>
<evidence type="ECO:0000259" key="6">
    <source>
        <dbReference type="Pfam" id="PF00149"/>
    </source>
</evidence>
<keyword evidence="8" id="KW-1185">Reference proteome</keyword>
<comment type="similarity">
    <text evidence="1">Belongs to the SbcD family.</text>
</comment>
<evidence type="ECO:0000256" key="2">
    <source>
        <dbReference type="ARBA" id="ARBA00013365"/>
    </source>
</evidence>
<dbReference type="InterPro" id="IPR014577">
    <property type="entry name" value="UCP033093_metalloPase"/>
</dbReference>
<accession>A0A5Q2RRD4</accession>
<evidence type="ECO:0000313" key="7">
    <source>
        <dbReference type="EMBL" id="QGG97026.1"/>
    </source>
</evidence>
<evidence type="ECO:0000256" key="4">
    <source>
        <dbReference type="ARBA" id="ARBA00022801"/>
    </source>
</evidence>
<evidence type="ECO:0000256" key="3">
    <source>
        <dbReference type="ARBA" id="ARBA00022722"/>
    </source>
</evidence>
<dbReference type="PIRSF" id="PIRSF033093">
    <property type="entry name" value="UCP_ML1119"/>
    <property type="match status" value="1"/>
</dbReference>
<keyword evidence="3" id="KW-0540">Nuclease</keyword>
<name>A0A5Q2RRD4_9ACTN</name>
<reference evidence="7 8" key="1">
    <citation type="submission" date="2019-11" db="EMBL/GenBank/DDBJ databases">
        <authorList>
            <person name="He Y."/>
        </authorList>
    </citation>
    <scope>NUCLEOTIDE SEQUENCE [LARGE SCALE GENOMIC DNA]</scope>
    <source>
        <strain evidence="7 8">SCSIO 58843</strain>
    </source>
</reference>
<dbReference type="PANTHER" id="PTHR30337">
    <property type="entry name" value="COMPONENT OF ATP-DEPENDENT DSDNA EXONUCLEASE"/>
    <property type="match status" value="1"/>
</dbReference>
<dbReference type="InterPro" id="IPR029052">
    <property type="entry name" value="Metallo-depent_PP-like"/>
</dbReference>
<evidence type="ECO:0000256" key="5">
    <source>
        <dbReference type="ARBA" id="ARBA00022839"/>
    </source>
</evidence>